<reference evidence="5 6" key="1">
    <citation type="submission" date="2014-08" db="EMBL/GenBank/DDBJ databases">
        <title>Clostridium innocuum, an unnegligible vancomycin-resistant pathogen causing extra-intestinal infections.</title>
        <authorList>
            <person name="Feng Y."/>
            <person name="Chiu C.-H."/>
        </authorList>
    </citation>
    <scope>NUCLEOTIDE SEQUENCE [LARGE SCALE GENOMIC DNA]</scope>
    <source>
        <strain evidence="5 6">AN88</strain>
    </source>
</reference>
<feature type="active site" description="Nucleophile" evidence="2">
    <location>
        <position position="13"/>
    </location>
</feature>
<feature type="binding site" evidence="4">
    <location>
        <position position="210"/>
    </location>
    <ligand>
        <name>Mg(2+)</name>
        <dbReference type="ChEBI" id="CHEBI:18420"/>
    </ligand>
</feature>
<dbReference type="RefSeq" id="WP_044904822.1">
    <property type="nucleotide sequence ID" value="NZ_JQIF01000035.1"/>
</dbReference>
<comment type="caution">
    <text evidence="5">The sequence shown here is derived from an EMBL/GenBank/DDBJ whole genome shotgun (WGS) entry which is preliminary data.</text>
</comment>
<dbReference type="EMBL" id="JQIF01000035">
    <property type="protein sequence ID" value="KGJ53630.1"/>
    <property type="molecule type" value="Genomic_DNA"/>
</dbReference>
<dbReference type="Proteomes" id="UP000030008">
    <property type="component" value="Unassembled WGS sequence"/>
</dbReference>
<dbReference type="InterPro" id="IPR023214">
    <property type="entry name" value="HAD_sf"/>
</dbReference>
<dbReference type="GO" id="GO:0046872">
    <property type="term" value="F:metal ion binding"/>
    <property type="evidence" value="ECO:0007669"/>
    <property type="project" value="UniProtKB-KW"/>
</dbReference>
<evidence type="ECO:0000313" key="6">
    <source>
        <dbReference type="Proteomes" id="UP000030008"/>
    </source>
</evidence>
<dbReference type="Pfam" id="PF13242">
    <property type="entry name" value="Hydrolase_like"/>
    <property type="match status" value="1"/>
</dbReference>
<proteinExistence type="inferred from homology"/>
<comment type="function">
    <text evidence="1">Catalyzes the dephosphorylation of 2-6 carbon acid sugars in vitro.</text>
</comment>
<accession>A0A099I7C6</accession>
<dbReference type="InterPro" id="IPR036412">
    <property type="entry name" value="HAD-like_sf"/>
</dbReference>
<dbReference type="GO" id="GO:0005737">
    <property type="term" value="C:cytoplasm"/>
    <property type="evidence" value="ECO:0007669"/>
    <property type="project" value="TreeGrafter"/>
</dbReference>
<evidence type="ECO:0000256" key="2">
    <source>
        <dbReference type="PIRSR" id="PIRSR000915-1"/>
    </source>
</evidence>
<dbReference type="EC" id="3.1.3.-" evidence="1"/>
<name>A0A099I7C6_CLOIN</name>
<evidence type="ECO:0000256" key="1">
    <source>
        <dbReference type="PIRNR" id="PIRNR000915"/>
    </source>
</evidence>
<dbReference type="Gene3D" id="3.40.50.1000">
    <property type="entry name" value="HAD superfamily/HAD-like"/>
    <property type="match status" value="2"/>
</dbReference>
<dbReference type="GO" id="GO:0016791">
    <property type="term" value="F:phosphatase activity"/>
    <property type="evidence" value="ECO:0007669"/>
    <property type="project" value="TreeGrafter"/>
</dbReference>
<dbReference type="PIRSF" id="PIRSF000915">
    <property type="entry name" value="PGP-type_phosphatase"/>
    <property type="match status" value="1"/>
</dbReference>
<dbReference type="NCBIfam" id="TIGR01460">
    <property type="entry name" value="HAD-SF-IIA"/>
    <property type="match status" value="1"/>
</dbReference>
<dbReference type="AlphaFoldDB" id="A0A099I7C6"/>
<evidence type="ECO:0000313" key="5">
    <source>
        <dbReference type="EMBL" id="KGJ53630.1"/>
    </source>
</evidence>
<dbReference type="InterPro" id="IPR006357">
    <property type="entry name" value="HAD-SF_hydro_IIA"/>
</dbReference>
<keyword evidence="1 4" id="KW-0460">Magnesium</keyword>
<feature type="binding site" evidence="4">
    <location>
        <position position="15"/>
    </location>
    <ligand>
        <name>Mg(2+)</name>
        <dbReference type="ChEBI" id="CHEBI:18420"/>
    </ligand>
</feature>
<evidence type="ECO:0000256" key="4">
    <source>
        <dbReference type="PIRSR" id="PIRSR000915-3"/>
    </source>
</evidence>
<protein>
    <recommendedName>
        <fullName evidence="1">Acid sugar phosphatase</fullName>
        <ecNumber evidence="1">3.1.3.-</ecNumber>
    </recommendedName>
</protein>
<dbReference type="Pfam" id="PF13344">
    <property type="entry name" value="Hydrolase_6"/>
    <property type="match status" value="1"/>
</dbReference>
<dbReference type="SUPFAM" id="SSF56784">
    <property type="entry name" value="HAD-like"/>
    <property type="match status" value="1"/>
</dbReference>
<evidence type="ECO:0000256" key="3">
    <source>
        <dbReference type="PIRSR" id="PIRSR000915-2"/>
    </source>
</evidence>
<feature type="binding site" evidence="4">
    <location>
        <position position="13"/>
    </location>
    <ligand>
        <name>Mg(2+)</name>
        <dbReference type="ChEBI" id="CHEBI:18420"/>
    </ligand>
</feature>
<sequence length="257" mass="29046">MHPLLRHKTLLLDLDGTMYRGDEVIPGAPLFIEALHTLQIPYYFLTNNAMRTHAQNREKMEAMGFQGLQDAQYFTSAMAAAAYVRHETKLQRVFYIGEDGMREALLEQGFTLCEEHVEAVFAGLDSNVTYEKLCRAFYHLQKGAVLIGTNPDRRLPHGDYFRIGNGAMVHMLEYCSEQTAWMIGKPHEPMLKEALRYAGIAKEDAVVIGDNLETDVAFGLRHGCTSVFVTSGVHSRLDCEQRCLHPDLIIDNLLELV</sequence>
<comment type="similarity">
    <text evidence="1">Belongs to the HAD-like hydrolase superfamily. NagD family.</text>
</comment>
<organism evidence="5 6">
    <name type="scientific">Clostridium innocuum</name>
    <dbReference type="NCBI Taxonomy" id="1522"/>
    <lineage>
        <taxon>Bacteria</taxon>
        <taxon>Bacillati</taxon>
        <taxon>Bacillota</taxon>
        <taxon>Clostridia</taxon>
        <taxon>Eubacteriales</taxon>
        <taxon>Clostridiaceae</taxon>
        <taxon>Clostridium</taxon>
    </lineage>
</organism>
<feature type="active site" description="Proton donor" evidence="2">
    <location>
        <position position="15"/>
    </location>
</feature>
<feature type="binding site" evidence="3">
    <location>
        <position position="185"/>
    </location>
    <ligand>
        <name>substrate</name>
    </ligand>
</feature>
<gene>
    <name evidence="5" type="ORF">CIAN88_07535</name>
</gene>
<dbReference type="PANTHER" id="PTHR19288:SF46">
    <property type="entry name" value="HALOACID DEHALOGENASE-LIKE HYDROLASE DOMAIN-CONTAINING PROTEIN 2"/>
    <property type="match status" value="1"/>
</dbReference>
<keyword evidence="1 4" id="KW-0479">Metal-binding</keyword>
<comment type="cofactor">
    <cofactor evidence="4">
        <name>Mg(2+)</name>
        <dbReference type="ChEBI" id="CHEBI:18420"/>
    </cofactor>
    <text evidence="4">Divalent metal ions. Mg(2+) is the most effective.</text>
</comment>
<dbReference type="PANTHER" id="PTHR19288">
    <property type="entry name" value="4-NITROPHENYLPHOSPHATASE-RELATED"/>
    <property type="match status" value="1"/>
</dbReference>